<proteinExistence type="predicted"/>
<evidence type="ECO:0008006" key="4">
    <source>
        <dbReference type="Google" id="ProtNLM"/>
    </source>
</evidence>
<protein>
    <recommendedName>
        <fullName evidence="4">Calpain catalytic domain-containing protein</fullName>
    </recommendedName>
</protein>
<dbReference type="GeneID" id="91099397"/>
<dbReference type="KEGG" id="ker:91099397"/>
<reference evidence="2 3" key="1">
    <citation type="submission" date="2024-01" db="EMBL/GenBank/DDBJ databases">
        <title>Comparative genomics of Cryptococcus and Kwoniella reveals pathogenesis evolution and contrasting modes of karyotype evolution via chromosome fusion or intercentromeric recombination.</title>
        <authorList>
            <person name="Coelho M.A."/>
            <person name="David-Palma M."/>
            <person name="Shea T."/>
            <person name="Bowers K."/>
            <person name="McGinley-Smith S."/>
            <person name="Mohammad A.W."/>
            <person name="Gnirke A."/>
            <person name="Yurkov A.M."/>
            <person name="Nowrousian M."/>
            <person name="Sun S."/>
            <person name="Cuomo C.A."/>
            <person name="Heitman J."/>
        </authorList>
    </citation>
    <scope>NUCLEOTIDE SEQUENCE [LARGE SCALE GENOMIC DNA]</scope>
    <source>
        <strain evidence="2 3">PYCC6329</strain>
    </source>
</reference>
<evidence type="ECO:0000256" key="1">
    <source>
        <dbReference type="SAM" id="SignalP"/>
    </source>
</evidence>
<dbReference type="AlphaFoldDB" id="A0AAX4K9U9"/>
<dbReference type="SUPFAM" id="SSF54001">
    <property type="entry name" value="Cysteine proteinases"/>
    <property type="match status" value="1"/>
</dbReference>
<name>A0AAX4K9U9_9TREE</name>
<dbReference type="RefSeq" id="XP_066080520.1">
    <property type="nucleotide sequence ID" value="XM_066224423.1"/>
</dbReference>
<keyword evidence="3" id="KW-1185">Reference proteome</keyword>
<dbReference type="Proteomes" id="UP001358614">
    <property type="component" value="Chromosome 1"/>
</dbReference>
<evidence type="ECO:0000313" key="2">
    <source>
        <dbReference type="EMBL" id="WWD02553.1"/>
    </source>
</evidence>
<evidence type="ECO:0000313" key="3">
    <source>
        <dbReference type="Proteomes" id="UP001358614"/>
    </source>
</evidence>
<dbReference type="InterPro" id="IPR038765">
    <property type="entry name" value="Papain-like_cys_pep_sf"/>
</dbReference>
<feature type="signal peptide" evidence="1">
    <location>
        <begin position="1"/>
        <end position="23"/>
    </location>
</feature>
<feature type="chain" id="PRO_5043455645" description="Calpain catalytic domain-containing protein" evidence="1">
    <location>
        <begin position="24"/>
        <end position="259"/>
    </location>
</feature>
<gene>
    <name evidence="2" type="ORF">V865_000593</name>
</gene>
<dbReference type="EMBL" id="CP144089">
    <property type="protein sequence ID" value="WWD02553.1"/>
    <property type="molecule type" value="Genomic_DNA"/>
</dbReference>
<organism evidence="2 3">
    <name type="scientific">Kwoniella europaea PYCC6329</name>
    <dbReference type="NCBI Taxonomy" id="1423913"/>
    <lineage>
        <taxon>Eukaryota</taxon>
        <taxon>Fungi</taxon>
        <taxon>Dikarya</taxon>
        <taxon>Basidiomycota</taxon>
        <taxon>Agaricomycotina</taxon>
        <taxon>Tremellomycetes</taxon>
        <taxon>Tremellales</taxon>
        <taxon>Cryptococcaceae</taxon>
        <taxon>Kwoniella</taxon>
    </lineage>
</organism>
<sequence length="259" mass="28815">MRQPYSMISVLSVLTTTDLLVTAVPTSLQSRGETIKAPLISSKGIQPEDVDQGPWDSSWFNSVAVALGHARPNDLERCWDGSSTDEVTEADFSLYDKQGEKKTLNVKLKDVDDKNNADFHSLKQAWWIGGLEHAALQLGGYTGLDTDHFTSGQPTDAFKMLTNKDAEVYDFAKEQNKDDLWTLFTWAAHTPIVFSSIATDGTEVWFAVLSATSGDLEDGEKPWEKGEVKYYAANRHTIDTLNLAKEGDQIAHAVHWKFD</sequence>
<accession>A0AAX4K9U9</accession>
<keyword evidence="1" id="KW-0732">Signal</keyword>